<dbReference type="InterPro" id="IPR011032">
    <property type="entry name" value="GroES-like_sf"/>
</dbReference>
<dbReference type="Pfam" id="PF08240">
    <property type="entry name" value="ADH_N"/>
    <property type="match status" value="1"/>
</dbReference>
<dbReference type="RefSeq" id="XP_037170580.1">
    <property type="nucleotide sequence ID" value="XM_037302001.1"/>
</dbReference>
<dbReference type="OrthoDB" id="9992527at2759"/>
<dbReference type="Gene3D" id="3.90.180.10">
    <property type="entry name" value="Medium-chain alcohol dehydrogenases, catalytic domain"/>
    <property type="match status" value="1"/>
</dbReference>
<gene>
    <name evidence="2" type="ORF">HO173_000050</name>
</gene>
<sequence length="139" mass="15244">MTDLITNLAICTYAQHRRSLASGAAHELIVNHSLSQIPARGHNATSPHAHQILIRNRAIATNPSDGKIQDPNVHVKSYPAILGSDMAGTVERIRCPRDPIRETRPRVRVCDFHAAGWCGRGRVSGIRPRGCGMLRQGSR</sequence>
<keyword evidence="3" id="KW-1185">Reference proteome</keyword>
<dbReference type="AlphaFoldDB" id="A0A8H6G6C8"/>
<protein>
    <recommendedName>
        <fullName evidence="1">Alcohol dehydrogenase-like N-terminal domain-containing protein</fullName>
    </recommendedName>
</protein>
<reference evidence="2 3" key="1">
    <citation type="journal article" date="2020" name="Genomics">
        <title>Complete, high-quality genomes from long-read metagenomic sequencing of two wolf lichen thalli reveals enigmatic genome architecture.</title>
        <authorList>
            <person name="McKenzie S.K."/>
            <person name="Walston R.F."/>
            <person name="Allen J.L."/>
        </authorList>
    </citation>
    <scope>NUCLEOTIDE SEQUENCE [LARGE SCALE GENOMIC DNA]</scope>
    <source>
        <strain evidence="2">WasteWater2</strain>
    </source>
</reference>
<organism evidence="2 3">
    <name type="scientific">Letharia columbiana</name>
    <dbReference type="NCBI Taxonomy" id="112416"/>
    <lineage>
        <taxon>Eukaryota</taxon>
        <taxon>Fungi</taxon>
        <taxon>Dikarya</taxon>
        <taxon>Ascomycota</taxon>
        <taxon>Pezizomycotina</taxon>
        <taxon>Lecanoromycetes</taxon>
        <taxon>OSLEUM clade</taxon>
        <taxon>Lecanoromycetidae</taxon>
        <taxon>Lecanorales</taxon>
        <taxon>Lecanorineae</taxon>
        <taxon>Parmeliaceae</taxon>
        <taxon>Letharia</taxon>
    </lineage>
</organism>
<name>A0A8H6G6C8_9LECA</name>
<dbReference type="GeneID" id="59281730"/>
<evidence type="ECO:0000259" key="1">
    <source>
        <dbReference type="Pfam" id="PF08240"/>
    </source>
</evidence>
<feature type="domain" description="Alcohol dehydrogenase-like N-terminal" evidence="1">
    <location>
        <begin position="49"/>
        <end position="110"/>
    </location>
</feature>
<dbReference type="Proteomes" id="UP000578531">
    <property type="component" value="Unassembled WGS sequence"/>
</dbReference>
<evidence type="ECO:0000313" key="3">
    <source>
        <dbReference type="Proteomes" id="UP000578531"/>
    </source>
</evidence>
<evidence type="ECO:0000313" key="2">
    <source>
        <dbReference type="EMBL" id="KAF6241340.1"/>
    </source>
</evidence>
<accession>A0A8H6G6C8</accession>
<dbReference type="SUPFAM" id="SSF50129">
    <property type="entry name" value="GroES-like"/>
    <property type="match status" value="1"/>
</dbReference>
<dbReference type="EMBL" id="JACCJC010000001">
    <property type="protein sequence ID" value="KAF6241340.1"/>
    <property type="molecule type" value="Genomic_DNA"/>
</dbReference>
<proteinExistence type="predicted"/>
<dbReference type="InterPro" id="IPR013154">
    <property type="entry name" value="ADH-like_N"/>
</dbReference>
<comment type="caution">
    <text evidence="2">The sequence shown here is derived from an EMBL/GenBank/DDBJ whole genome shotgun (WGS) entry which is preliminary data.</text>
</comment>